<evidence type="ECO:0000256" key="1">
    <source>
        <dbReference type="ARBA" id="ARBA00022649"/>
    </source>
</evidence>
<dbReference type="Pfam" id="PF08681">
    <property type="entry name" value="TacA1"/>
    <property type="match status" value="1"/>
</dbReference>
<evidence type="ECO:0008006" key="4">
    <source>
        <dbReference type="Google" id="ProtNLM"/>
    </source>
</evidence>
<comment type="caution">
    <text evidence="2">The sequence shown here is derived from an EMBL/GenBank/DDBJ whole genome shotgun (WGS) entry which is preliminary data.</text>
</comment>
<dbReference type="STRING" id="1618446.UV61_C0011G0005"/>
<evidence type="ECO:0000313" key="3">
    <source>
        <dbReference type="Proteomes" id="UP000034050"/>
    </source>
</evidence>
<dbReference type="AlphaFoldDB" id="A0A0G1CLI5"/>
<protein>
    <recommendedName>
        <fullName evidence="4">Antitoxin</fullName>
    </recommendedName>
</protein>
<name>A0A0G1CLI5_9BACT</name>
<dbReference type="EMBL" id="LCFD01000011">
    <property type="protein sequence ID" value="KKS86357.1"/>
    <property type="molecule type" value="Genomic_DNA"/>
</dbReference>
<dbReference type="Proteomes" id="UP000034050">
    <property type="component" value="Unassembled WGS sequence"/>
</dbReference>
<reference evidence="2 3" key="1">
    <citation type="journal article" date="2015" name="Nature">
        <title>rRNA introns, odd ribosomes, and small enigmatic genomes across a large radiation of phyla.</title>
        <authorList>
            <person name="Brown C.T."/>
            <person name="Hug L.A."/>
            <person name="Thomas B.C."/>
            <person name="Sharon I."/>
            <person name="Castelle C.J."/>
            <person name="Singh A."/>
            <person name="Wilkins M.J."/>
            <person name="Williams K.H."/>
            <person name="Banfield J.F."/>
        </authorList>
    </citation>
    <scope>NUCLEOTIDE SEQUENCE [LARGE SCALE GENOMIC DNA]</scope>
</reference>
<keyword evidence="1" id="KW-1277">Toxin-antitoxin system</keyword>
<proteinExistence type="predicted"/>
<sequence length="83" mass="9475">MYKVQLTLTPEENQLLSIRAQQLGYNVTKYIKLLISKEAQSLVEDYPAIKLSKKAIKTIDKAMKEHVSGKSVLLENIDDIDRL</sequence>
<accession>A0A0G1CLI5</accession>
<gene>
    <name evidence="2" type="ORF">UV61_C0011G0005</name>
</gene>
<evidence type="ECO:0000313" key="2">
    <source>
        <dbReference type="EMBL" id="KKS86357.1"/>
    </source>
</evidence>
<organism evidence="2 3">
    <name type="scientific">Candidatus Gottesmanbacteria bacterium GW2011_GWB1_43_11</name>
    <dbReference type="NCBI Taxonomy" id="1618446"/>
    <lineage>
        <taxon>Bacteria</taxon>
        <taxon>Candidatus Gottesmaniibacteriota</taxon>
    </lineage>
</organism>
<dbReference type="InterPro" id="IPR014795">
    <property type="entry name" value="TacA_1-like"/>
</dbReference>